<dbReference type="HOGENOM" id="CLU_049918_2_0_1"/>
<dbReference type="AlphaFoldDB" id="M3B5C4"/>
<dbReference type="InterPro" id="IPR038765">
    <property type="entry name" value="Papain-like_cys_pep_sf"/>
</dbReference>
<dbReference type="eggNOG" id="ENOG502RD0D">
    <property type="taxonomic scope" value="Eukaryota"/>
</dbReference>
<evidence type="ECO:0000313" key="4">
    <source>
        <dbReference type="Proteomes" id="UP000016932"/>
    </source>
</evidence>
<dbReference type="PANTHER" id="PTHR11786:SF0">
    <property type="entry name" value="ARYLAMINE N-ACETYLTRANSFERASE 4-RELATED"/>
    <property type="match status" value="1"/>
</dbReference>
<dbReference type="KEGG" id="pfj:MYCFIDRAFT_195573"/>
<protein>
    <submittedName>
        <fullName evidence="3">Uncharacterized protein</fullName>
    </submittedName>
</protein>
<feature type="region of interest" description="Disordered" evidence="2">
    <location>
        <begin position="127"/>
        <end position="146"/>
    </location>
</feature>
<dbReference type="EMBL" id="KB446557">
    <property type="protein sequence ID" value="EME84563.1"/>
    <property type="molecule type" value="Genomic_DNA"/>
</dbReference>
<dbReference type="GO" id="GO:0016407">
    <property type="term" value="F:acetyltransferase activity"/>
    <property type="evidence" value="ECO:0007669"/>
    <property type="project" value="InterPro"/>
</dbReference>
<reference evidence="3 4" key="1">
    <citation type="journal article" date="2012" name="PLoS Pathog.">
        <title>Diverse lifestyles and strategies of plant pathogenesis encoded in the genomes of eighteen Dothideomycetes fungi.</title>
        <authorList>
            <person name="Ohm R.A."/>
            <person name="Feau N."/>
            <person name="Henrissat B."/>
            <person name="Schoch C.L."/>
            <person name="Horwitz B.A."/>
            <person name="Barry K.W."/>
            <person name="Condon B.J."/>
            <person name="Copeland A.C."/>
            <person name="Dhillon B."/>
            <person name="Glaser F."/>
            <person name="Hesse C.N."/>
            <person name="Kosti I."/>
            <person name="LaButti K."/>
            <person name="Lindquist E.A."/>
            <person name="Lucas S."/>
            <person name="Salamov A.A."/>
            <person name="Bradshaw R.E."/>
            <person name="Ciuffetti L."/>
            <person name="Hamelin R.C."/>
            <person name="Kema G.H.J."/>
            <person name="Lawrence C."/>
            <person name="Scott J.A."/>
            <person name="Spatafora J.W."/>
            <person name="Turgeon B.G."/>
            <person name="de Wit P.J.G.M."/>
            <person name="Zhong S."/>
            <person name="Goodwin S.B."/>
            <person name="Grigoriev I.V."/>
        </authorList>
    </citation>
    <scope>NUCLEOTIDE SEQUENCE [LARGE SCALE GENOMIC DNA]</scope>
    <source>
        <strain evidence="3 4">CIRAD86</strain>
    </source>
</reference>
<name>M3B5C4_PSEFD</name>
<comment type="similarity">
    <text evidence="1">Belongs to the arylamine N-acetyltransferase family.</text>
</comment>
<dbReference type="GeneID" id="19335498"/>
<dbReference type="InterPro" id="IPR053710">
    <property type="entry name" value="Arylamine_NAT_domain_sf"/>
</dbReference>
<dbReference type="PANTHER" id="PTHR11786">
    <property type="entry name" value="N-HYDROXYARYLAMINE O-ACETYLTRANSFERASE"/>
    <property type="match status" value="1"/>
</dbReference>
<dbReference type="Proteomes" id="UP000016932">
    <property type="component" value="Unassembled WGS sequence"/>
</dbReference>
<evidence type="ECO:0000313" key="3">
    <source>
        <dbReference type="EMBL" id="EME84563.1"/>
    </source>
</evidence>
<evidence type="ECO:0000256" key="2">
    <source>
        <dbReference type="SAM" id="MobiDB-lite"/>
    </source>
</evidence>
<dbReference type="InterPro" id="IPR001447">
    <property type="entry name" value="Arylamine_N-AcTrfase"/>
</dbReference>
<dbReference type="OrthoDB" id="10260017at2759"/>
<proteinExistence type="inferred from homology"/>
<organism evidence="3 4">
    <name type="scientific">Pseudocercospora fijiensis (strain CIRAD86)</name>
    <name type="common">Black leaf streak disease fungus</name>
    <name type="synonym">Mycosphaerella fijiensis</name>
    <dbReference type="NCBI Taxonomy" id="383855"/>
    <lineage>
        <taxon>Eukaryota</taxon>
        <taxon>Fungi</taxon>
        <taxon>Dikarya</taxon>
        <taxon>Ascomycota</taxon>
        <taxon>Pezizomycotina</taxon>
        <taxon>Dothideomycetes</taxon>
        <taxon>Dothideomycetidae</taxon>
        <taxon>Mycosphaerellales</taxon>
        <taxon>Mycosphaerellaceae</taxon>
        <taxon>Pseudocercospora</taxon>
    </lineage>
</organism>
<accession>M3B5C4</accession>
<dbReference type="RefSeq" id="XP_007925187.1">
    <property type="nucleotide sequence ID" value="XM_007926996.1"/>
</dbReference>
<dbReference type="VEuPathDB" id="FungiDB:MYCFIDRAFT_195573"/>
<gene>
    <name evidence="3" type="ORF">MYCFIDRAFT_195573</name>
</gene>
<keyword evidence="4" id="KW-1185">Reference proteome</keyword>
<sequence length="266" mass="30279">MADRHVYSKKELEVYFDRICLPEPERIYDVTGMSNDDKIDFLQLLQKHHVVKVPYCMEVDFFFHLILLSLGFDVYMCGSRIYKSAKGGFGGWTHVVNLVTIAGTKWLCDAMDLHDPCLFFTEKSRPKSSRRNIDSSTNQSDRTSTEHKRIVIESMNFEPCLDRQTFFTHKVAAVRFTTANEKNGTRGPGSPLEAHMTGEIDGAITLNHDVLKWRRNGKKVVEFPLKSETDRLEALCMYFGITFSDEDIEAIKGTAAMIGCTAMDNP</sequence>
<dbReference type="Pfam" id="PF00797">
    <property type="entry name" value="Acetyltransf_2"/>
    <property type="match status" value="1"/>
</dbReference>
<dbReference type="Gene3D" id="3.30.2140.20">
    <property type="match status" value="2"/>
</dbReference>
<dbReference type="SUPFAM" id="SSF54001">
    <property type="entry name" value="Cysteine proteinases"/>
    <property type="match status" value="1"/>
</dbReference>
<evidence type="ECO:0000256" key="1">
    <source>
        <dbReference type="ARBA" id="ARBA00006547"/>
    </source>
</evidence>